<keyword evidence="2" id="KW-1185">Reference proteome</keyword>
<gene>
    <name evidence="1" type="ORF">VP01_3756g1</name>
</gene>
<dbReference type="AlphaFoldDB" id="A0A0L6UTX9"/>
<dbReference type="Proteomes" id="UP000037035">
    <property type="component" value="Unassembled WGS sequence"/>
</dbReference>
<protein>
    <submittedName>
        <fullName evidence="1">Uncharacterized protein</fullName>
    </submittedName>
</protein>
<dbReference type="VEuPathDB" id="FungiDB:VP01_3756g1"/>
<reference evidence="1 2" key="1">
    <citation type="submission" date="2015-08" db="EMBL/GenBank/DDBJ databases">
        <title>Next Generation Sequencing and Analysis of the Genome of Puccinia sorghi L Schw, the Causal Agent of Maize Common Rust.</title>
        <authorList>
            <person name="Rochi L."/>
            <person name="Burguener G."/>
            <person name="Darino M."/>
            <person name="Turjanski A."/>
            <person name="Kreff E."/>
            <person name="Dieguez M.J."/>
            <person name="Sacco F."/>
        </authorList>
    </citation>
    <scope>NUCLEOTIDE SEQUENCE [LARGE SCALE GENOMIC DNA]</scope>
    <source>
        <strain evidence="1 2">RO10H11247</strain>
    </source>
</reference>
<name>A0A0L6UTX9_9BASI</name>
<organism evidence="1 2">
    <name type="scientific">Puccinia sorghi</name>
    <dbReference type="NCBI Taxonomy" id="27349"/>
    <lineage>
        <taxon>Eukaryota</taxon>
        <taxon>Fungi</taxon>
        <taxon>Dikarya</taxon>
        <taxon>Basidiomycota</taxon>
        <taxon>Pucciniomycotina</taxon>
        <taxon>Pucciniomycetes</taxon>
        <taxon>Pucciniales</taxon>
        <taxon>Pucciniaceae</taxon>
        <taxon>Puccinia</taxon>
    </lineage>
</organism>
<evidence type="ECO:0000313" key="1">
    <source>
        <dbReference type="EMBL" id="KNZ51939.1"/>
    </source>
</evidence>
<accession>A0A0L6UTX9</accession>
<dbReference type="EMBL" id="LAVV01008786">
    <property type="protein sequence ID" value="KNZ51939.1"/>
    <property type="molecule type" value="Genomic_DNA"/>
</dbReference>
<proteinExistence type="predicted"/>
<sequence>MVKPLQWLPGNCQKGSPGVILCKKNLINKRLPIAVLHFPITNLFIAVNKVCLIKIPFQNLSLPISSSACQILFSNPSCKDIPAVTSVFFTFISSNLILKKYLCPGAFCNCGHKGTRYLEYPLDPPSFIKKDDKDRLKIKPFPSQESFPQIIHLFPQDSKKCVKSCMPLKVSPAKFFFFKKARTSNSLKIGSFVGLRLKGGKLTRLAQDGAGKEGEEPMRLIACTRLSFNRLDTSGALILNNNLRKMKIIKVVGNRKVRVEISKLSTSPLLLFLGHTSVSGLKGHLKQPFLFSKIFKNYIKTPSKPKNASFFFVFTKSPPSLYKSDLNSTLIYVNIVSPGKHFQHLHHHINHERQIFPKYDIYILDILFRTLSTSLTEVYHIIQSSFYHEMSSSREINNKYSTKENKILEEGSPNLNPLTAHVAPLPRTIPQRR</sequence>
<evidence type="ECO:0000313" key="2">
    <source>
        <dbReference type="Proteomes" id="UP000037035"/>
    </source>
</evidence>
<comment type="caution">
    <text evidence="1">The sequence shown here is derived from an EMBL/GenBank/DDBJ whole genome shotgun (WGS) entry which is preliminary data.</text>
</comment>